<keyword evidence="1" id="KW-0812">Transmembrane</keyword>
<evidence type="ECO:0000313" key="3">
    <source>
        <dbReference type="Proteomes" id="UP000198856"/>
    </source>
</evidence>
<feature type="transmembrane region" description="Helical" evidence="1">
    <location>
        <begin position="16"/>
        <end position="37"/>
    </location>
</feature>
<name>A0A1G8VRM0_9EURY</name>
<keyword evidence="3" id="KW-1185">Reference proteome</keyword>
<dbReference type="EMBL" id="FNFC01000007">
    <property type="protein sequence ID" value="SDJ68738.1"/>
    <property type="molecule type" value="Genomic_DNA"/>
</dbReference>
<dbReference type="RefSeq" id="WP_176765272.1">
    <property type="nucleotide sequence ID" value="NZ_FNFC01000007.1"/>
</dbReference>
<dbReference type="Proteomes" id="UP000198856">
    <property type="component" value="Unassembled WGS sequence"/>
</dbReference>
<protein>
    <submittedName>
        <fullName evidence="2">Uncharacterized protein</fullName>
    </submittedName>
</protein>
<keyword evidence="1" id="KW-1133">Transmembrane helix</keyword>
<dbReference type="STRING" id="890420.SAMN05216226_107121"/>
<reference evidence="2 3" key="1">
    <citation type="submission" date="2016-10" db="EMBL/GenBank/DDBJ databases">
        <authorList>
            <person name="de Groot N.N."/>
        </authorList>
    </citation>
    <scope>NUCLEOTIDE SEQUENCE [LARGE SCALE GENOMIC DNA]</scope>
    <source>
        <strain evidence="2 3">IBRC-M10015</strain>
    </source>
</reference>
<gene>
    <name evidence="2" type="ORF">SAMN05216226_107121</name>
</gene>
<proteinExistence type="predicted"/>
<accession>A0A1G8VRM0</accession>
<evidence type="ECO:0000313" key="2">
    <source>
        <dbReference type="EMBL" id="SDJ68738.1"/>
    </source>
</evidence>
<keyword evidence="1" id="KW-0472">Membrane</keyword>
<dbReference type="AlphaFoldDB" id="A0A1G8VRM0"/>
<evidence type="ECO:0000256" key="1">
    <source>
        <dbReference type="SAM" id="Phobius"/>
    </source>
</evidence>
<sequence length="45" mass="5195">MSADEIPTMQWLYNRIFLLAVASLVFFFLVYVGWGLLDIMSVPAR</sequence>
<organism evidence="2 3">
    <name type="scientific">Halovenus aranensis</name>
    <dbReference type="NCBI Taxonomy" id="890420"/>
    <lineage>
        <taxon>Archaea</taxon>
        <taxon>Methanobacteriati</taxon>
        <taxon>Methanobacteriota</taxon>
        <taxon>Stenosarchaea group</taxon>
        <taxon>Halobacteria</taxon>
        <taxon>Halobacteriales</taxon>
        <taxon>Haloarculaceae</taxon>
        <taxon>Halovenus</taxon>
    </lineage>
</organism>